<comment type="caution">
    <text evidence="2">The sequence shown here is derived from an EMBL/GenBank/DDBJ whole genome shotgun (WGS) entry which is preliminary data.</text>
</comment>
<reference evidence="2 3" key="1">
    <citation type="submission" date="2016-04" db="EMBL/GenBank/DDBJ databases">
        <title>ATOL: Assembling a taxonomically balanced genome-scale reconstruction of the evolutionary history of the Enterobacteriaceae.</title>
        <authorList>
            <person name="Plunkett G.III."/>
            <person name="Neeno-Eckwall E.C."/>
            <person name="Glasner J.D."/>
            <person name="Perna N.T."/>
        </authorList>
    </citation>
    <scope>NUCLEOTIDE SEQUENCE [LARGE SCALE GENOMIC DNA]</scope>
    <source>
        <strain evidence="2 3">ATCC 51604</strain>
    </source>
</reference>
<proteinExistence type="predicted"/>
<dbReference type="PANTHER" id="PTHR33840:SF1">
    <property type="entry name" value="TLE1 PHOSPHOLIPASE DOMAIN-CONTAINING PROTEIN"/>
    <property type="match status" value="1"/>
</dbReference>
<evidence type="ECO:0000313" key="3">
    <source>
        <dbReference type="Proteomes" id="UP000078504"/>
    </source>
</evidence>
<gene>
    <name evidence="2" type="ORF">M977_04612</name>
</gene>
<dbReference type="Proteomes" id="UP000078504">
    <property type="component" value="Unassembled WGS sequence"/>
</dbReference>
<dbReference type="PATRIC" id="fig|1354253.4.peg.4753"/>
<accession>A0A1B7HLJ3</accession>
<evidence type="ECO:0000313" key="2">
    <source>
        <dbReference type="EMBL" id="OAT16426.1"/>
    </source>
</evidence>
<name>A0A1B7HLJ3_9ENTR</name>
<sequence>MSEPVKRITKEITLTIGIFFDGTSNNAVNTKTMLKSFTDSKYNHNAPDYASILEKYARDKLGISGSSASSYTGYYTNIYWLSTLYSQKVSAEDYDVQSGIYIEGIGTQTGKPDNILGQMFGISHTGIIAKTEKAISLLTDAIRYALNTMTKKRSCTTIIVKCLQFDIFGFSRGAAAARHLANRIQLEDPDIISAIRQGVMGIIFNGARSGKIRFIGIFDTVTAIGTPLNGFNLHSADTGDVMLGLRTGVAQQVFHIIAAQEYRFNFALNSVKSAWPELTLPGAHSDIGGGYLPVTIENLFLTRPLTETVPYEQPGEMTRVYRQAMAQLQIMKESPSLALMLRTNNISAETWSDSRLFADKYGQMQKRIYAALTMRQRTISNHWSRVILRVMIDAAQEAGVVFNQIISTDNELQLTDELYPLCDKAIAMGRAVRRGLTPQPWCQHELNLIVAKYVHCSANWNTITLNSNTTFHGGASPIKSISFINRPDEQWIRSVYNMEGKKV</sequence>
<organism evidence="2 3">
    <name type="scientific">Buttiauxella gaviniae ATCC 51604</name>
    <dbReference type="NCBI Taxonomy" id="1354253"/>
    <lineage>
        <taxon>Bacteria</taxon>
        <taxon>Pseudomonadati</taxon>
        <taxon>Pseudomonadota</taxon>
        <taxon>Gammaproteobacteria</taxon>
        <taxon>Enterobacterales</taxon>
        <taxon>Enterobacteriaceae</taxon>
        <taxon>Buttiauxella</taxon>
    </lineage>
</organism>
<protein>
    <recommendedName>
        <fullName evidence="1">T6SS Phospholipase effector Tle1-like catalytic domain-containing protein</fullName>
    </recommendedName>
</protein>
<dbReference type="EMBL" id="LXEP01000054">
    <property type="protein sequence ID" value="OAT16426.1"/>
    <property type="molecule type" value="Genomic_DNA"/>
</dbReference>
<dbReference type="Pfam" id="PF09994">
    <property type="entry name" value="T6SS_Tle1-like_cat"/>
    <property type="match status" value="1"/>
</dbReference>
<evidence type="ECO:0000259" key="1">
    <source>
        <dbReference type="Pfam" id="PF09994"/>
    </source>
</evidence>
<dbReference type="InterPro" id="IPR018712">
    <property type="entry name" value="Tle1-like_cat"/>
</dbReference>
<dbReference type="AlphaFoldDB" id="A0A1B7HLJ3"/>
<dbReference type="PANTHER" id="PTHR33840">
    <property type="match status" value="1"/>
</dbReference>
<dbReference type="RefSeq" id="WP_064519295.1">
    <property type="nucleotide sequence ID" value="NZ_LXEP01000054.1"/>
</dbReference>
<feature type="domain" description="T6SS Phospholipase effector Tle1-like catalytic" evidence="1">
    <location>
        <begin position="208"/>
        <end position="293"/>
    </location>
</feature>